<evidence type="ECO:0000256" key="13">
    <source>
        <dbReference type="ARBA" id="ARBA00023004"/>
    </source>
</evidence>
<evidence type="ECO:0000259" key="19">
    <source>
        <dbReference type="Pfam" id="PF03460"/>
    </source>
</evidence>
<evidence type="ECO:0000256" key="6">
    <source>
        <dbReference type="ARBA" id="ARBA00022485"/>
    </source>
</evidence>
<dbReference type="InterPro" id="IPR036136">
    <property type="entry name" value="Nit/Sulf_reduc_fer-like_dom_sf"/>
</dbReference>
<organism evidence="23 24">
    <name type="scientific">Pseudomonas rubra</name>
    <dbReference type="NCBI Taxonomy" id="2942627"/>
    <lineage>
        <taxon>Bacteria</taxon>
        <taxon>Pseudomonadati</taxon>
        <taxon>Pseudomonadota</taxon>
        <taxon>Gammaproteobacteria</taxon>
        <taxon>Pseudomonadales</taxon>
        <taxon>Pseudomonadaceae</taxon>
        <taxon>Pseudomonas</taxon>
    </lineage>
</organism>
<dbReference type="PANTHER" id="PTHR43809:SF1">
    <property type="entry name" value="NITRITE REDUCTASE (NADH) LARGE SUBUNIT"/>
    <property type="match status" value="1"/>
</dbReference>
<evidence type="ECO:0000256" key="10">
    <source>
        <dbReference type="ARBA" id="ARBA00022723"/>
    </source>
</evidence>
<evidence type="ECO:0000256" key="9">
    <source>
        <dbReference type="ARBA" id="ARBA00022714"/>
    </source>
</evidence>
<keyword evidence="14" id="KW-0411">Iron-sulfur</keyword>
<evidence type="ECO:0000256" key="8">
    <source>
        <dbReference type="ARBA" id="ARBA00022630"/>
    </source>
</evidence>
<dbReference type="Pfam" id="PF18267">
    <property type="entry name" value="Rubredoxin_C"/>
    <property type="match status" value="1"/>
</dbReference>
<evidence type="ECO:0000256" key="16">
    <source>
        <dbReference type="ARBA" id="ARBA00034078"/>
    </source>
</evidence>
<dbReference type="RefSeq" id="WP_273892379.1">
    <property type="nucleotide sequence ID" value="NZ_JAMDGP010000035.1"/>
</dbReference>
<keyword evidence="10" id="KW-0479">Metal-binding</keyword>
<evidence type="ECO:0000256" key="12">
    <source>
        <dbReference type="ARBA" id="ARBA00023002"/>
    </source>
</evidence>
<comment type="similarity">
    <text evidence="5">Belongs to the nitrite and sulfite reductase 4Fe-4S domain family.</text>
</comment>
<keyword evidence="15 17" id="KW-0534">Nitrate assimilation</keyword>
<dbReference type="PRINTS" id="PR00411">
    <property type="entry name" value="PNDRDTASEI"/>
</dbReference>
<keyword evidence="11 17" id="KW-0274">FAD</keyword>
<reference evidence="23 24" key="1">
    <citation type="submission" date="2022-05" db="EMBL/GenBank/DDBJ databases">
        <title>Novel Pseudomonas spp. Isolated from a Rainbow Trout Aquaculture Facility.</title>
        <authorList>
            <person name="Testerman T."/>
            <person name="Graf J."/>
        </authorList>
    </citation>
    <scope>NUCLEOTIDE SEQUENCE [LARGE SCALE GENOMIC DNA]</scope>
    <source>
        <strain evidence="23 24">ID1025</strain>
    </source>
</reference>
<dbReference type="PANTHER" id="PTHR43809">
    <property type="entry name" value="NITRITE REDUCTASE (NADH) LARGE SUBUNIT"/>
    <property type="match status" value="1"/>
</dbReference>
<dbReference type="InterPro" id="IPR023753">
    <property type="entry name" value="FAD/NAD-binding_dom"/>
</dbReference>
<dbReference type="EMBL" id="JAMDGZ010000015">
    <property type="protein sequence ID" value="MDD1013568.1"/>
    <property type="molecule type" value="Genomic_DNA"/>
</dbReference>
<dbReference type="InterPro" id="IPR052034">
    <property type="entry name" value="NasD-like"/>
</dbReference>
<proteinExistence type="inferred from homology"/>
<dbReference type="InterPro" id="IPR006066">
    <property type="entry name" value="NO2/SO3_Rdtase_FeS/sirohaem_BS"/>
</dbReference>
<evidence type="ECO:0000256" key="5">
    <source>
        <dbReference type="ARBA" id="ARBA00010429"/>
    </source>
</evidence>
<evidence type="ECO:0000259" key="18">
    <source>
        <dbReference type="Pfam" id="PF01077"/>
    </source>
</evidence>
<keyword evidence="13" id="KW-0408">Iron</keyword>
<evidence type="ECO:0000256" key="3">
    <source>
        <dbReference type="ARBA" id="ARBA00001974"/>
    </source>
</evidence>
<dbReference type="SUPFAM" id="SSF51905">
    <property type="entry name" value="FAD/NAD(P)-binding domain"/>
    <property type="match status" value="2"/>
</dbReference>
<dbReference type="InterPro" id="IPR041854">
    <property type="entry name" value="BFD-like_2Fe2S-bd_dom_sf"/>
</dbReference>
<comment type="pathway">
    <text evidence="4">Nitrogen metabolism; nitrate reduction (assimilation).</text>
</comment>
<evidence type="ECO:0000256" key="14">
    <source>
        <dbReference type="ARBA" id="ARBA00023014"/>
    </source>
</evidence>
<feature type="domain" description="BFD-like [2Fe-2S]-binding" evidence="20">
    <location>
        <begin position="428"/>
        <end position="475"/>
    </location>
</feature>
<dbReference type="Proteomes" id="UP001148184">
    <property type="component" value="Unassembled WGS sequence"/>
</dbReference>
<dbReference type="InterPro" id="IPR041575">
    <property type="entry name" value="Rubredoxin_C"/>
</dbReference>
<evidence type="ECO:0000256" key="17">
    <source>
        <dbReference type="PIRNR" id="PIRNR037149"/>
    </source>
</evidence>
<keyword evidence="7" id="KW-0349">Heme</keyword>
<comment type="caution">
    <text evidence="23">The sequence shown here is derived from an EMBL/GenBank/DDBJ whole genome shotgun (WGS) entry which is preliminary data.</text>
</comment>
<keyword evidence="9" id="KW-0001">2Fe-2S</keyword>
<dbReference type="PRINTS" id="PR00368">
    <property type="entry name" value="FADPNR"/>
</dbReference>
<keyword evidence="24" id="KW-1185">Reference proteome</keyword>
<dbReference type="InterPro" id="IPR005117">
    <property type="entry name" value="NiRdtase/SiRdtase_haem-b_fer"/>
</dbReference>
<dbReference type="CDD" id="cd19944">
    <property type="entry name" value="NirB_Fer2_BFD-like_2"/>
    <property type="match status" value="1"/>
</dbReference>
<name>A0ABT5P5L9_9PSED</name>
<feature type="domain" description="Nitrite/Sulfite reductase ferredoxin-like" evidence="19">
    <location>
        <begin position="565"/>
        <end position="627"/>
    </location>
</feature>
<dbReference type="NCBIfam" id="TIGR02374">
    <property type="entry name" value="nitri_red_nirB"/>
    <property type="match status" value="1"/>
</dbReference>
<evidence type="ECO:0000256" key="11">
    <source>
        <dbReference type="ARBA" id="ARBA00022827"/>
    </source>
</evidence>
<dbReference type="SUPFAM" id="SSF56014">
    <property type="entry name" value="Nitrite and sulphite reductase 4Fe-4S domain-like"/>
    <property type="match status" value="1"/>
</dbReference>
<evidence type="ECO:0000256" key="2">
    <source>
        <dbReference type="ARBA" id="ARBA00001966"/>
    </source>
</evidence>
<dbReference type="PROSITE" id="PS00365">
    <property type="entry name" value="NIR_SIR"/>
    <property type="match status" value="1"/>
</dbReference>
<dbReference type="Pfam" id="PF03460">
    <property type="entry name" value="NIR_SIR_ferr"/>
    <property type="match status" value="1"/>
</dbReference>
<evidence type="ECO:0000256" key="4">
    <source>
        <dbReference type="ARBA" id="ARBA00005096"/>
    </source>
</evidence>
<evidence type="ECO:0000256" key="7">
    <source>
        <dbReference type="ARBA" id="ARBA00022617"/>
    </source>
</evidence>
<dbReference type="InterPro" id="IPR012744">
    <property type="entry name" value="Nitri_red_NirB"/>
</dbReference>
<dbReference type="InterPro" id="IPR007419">
    <property type="entry name" value="BFD-like_2Fe2S-bd_dom"/>
</dbReference>
<keyword evidence="6" id="KW-0004">4Fe-4S</keyword>
<dbReference type="InterPro" id="IPR016156">
    <property type="entry name" value="FAD/NAD-linked_Rdtase_dimer_sf"/>
</dbReference>
<comment type="cofactor">
    <cofactor evidence="2">
        <name>[4Fe-4S] cluster</name>
        <dbReference type="ChEBI" id="CHEBI:49883"/>
    </cofactor>
</comment>
<comment type="cofactor">
    <cofactor evidence="16">
        <name>[2Fe-2S] cluster</name>
        <dbReference type="ChEBI" id="CHEBI:190135"/>
    </cofactor>
</comment>
<dbReference type="Pfam" id="PF01077">
    <property type="entry name" value="NIR_SIR"/>
    <property type="match status" value="1"/>
</dbReference>
<dbReference type="Pfam" id="PF07992">
    <property type="entry name" value="Pyr_redox_2"/>
    <property type="match status" value="1"/>
</dbReference>
<feature type="domain" description="NADH-rubredoxin oxidoreductase C-terminal" evidence="22">
    <location>
        <begin position="326"/>
        <end position="395"/>
    </location>
</feature>
<dbReference type="PIRSF" id="PIRSF037149">
    <property type="entry name" value="NirB"/>
    <property type="match status" value="1"/>
</dbReference>
<feature type="domain" description="FAD/NAD(P)-binding" evidence="21">
    <location>
        <begin position="12"/>
        <end position="292"/>
    </location>
</feature>
<keyword evidence="12" id="KW-0560">Oxidoreductase</keyword>
<accession>A0ABT5P5L9</accession>
<dbReference type="NCBIfam" id="NF011565">
    <property type="entry name" value="PRK14989.1"/>
    <property type="match status" value="1"/>
</dbReference>
<evidence type="ECO:0000259" key="21">
    <source>
        <dbReference type="Pfam" id="PF07992"/>
    </source>
</evidence>
<dbReference type="Pfam" id="PF04324">
    <property type="entry name" value="Fer2_BFD"/>
    <property type="match status" value="1"/>
</dbReference>
<keyword evidence="8 17" id="KW-0285">Flavoprotein</keyword>
<evidence type="ECO:0000259" key="22">
    <source>
        <dbReference type="Pfam" id="PF18267"/>
    </source>
</evidence>
<evidence type="ECO:0000313" key="23">
    <source>
        <dbReference type="EMBL" id="MDD1013568.1"/>
    </source>
</evidence>
<evidence type="ECO:0000256" key="1">
    <source>
        <dbReference type="ARBA" id="ARBA00001929"/>
    </source>
</evidence>
<dbReference type="PRINTS" id="PR00397">
    <property type="entry name" value="SIROHAEM"/>
</dbReference>
<dbReference type="Gene3D" id="3.50.50.60">
    <property type="entry name" value="FAD/NAD(P)-binding domain"/>
    <property type="match status" value="2"/>
</dbReference>
<evidence type="ECO:0000256" key="15">
    <source>
        <dbReference type="ARBA" id="ARBA00023063"/>
    </source>
</evidence>
<evidence type="ECO:0000259" key="20">
    <source>
        <dbReference type="Pfam" id="PF04324"/>
    </source>
</evidence>
<dbReference type="InterPro" id="IPR036188">
    <property type="entry name" value="FAD/NAD-bd_sf"/>
</dbReference>
<dbReference type="InterPro" id="IPR006067">
    <property type="entry name" value="NO2/SO3_Rdtase_4Fe4S_dom"/>
</dbReference>
<dbReference type="Gene3D" id="3.30.390.30">
    <property type="match status" value="1"/>
</dbReference>
<dbReference type="Gene3D" id="1.10.10.1100">
    <property type="entry name" value="BFD-like [2Fe-2S]-binding domain"/>
    <property type="match status" value="1"/>
</dbReference>
<sequence>MNGFTSIATRQQLIIIGNGMVGHHCIEQLIERAALGRFEVRVFGEERQRAYDRVHLSEYFTGSDAEALALGEANLYAGHGIHLHLGEPVLEIDRKRCEVVTAAGRYPYDQLVLATGSYPFVPPIEGSHGAARLVYRTLDDLDAIRAAASGARRGVVVGGGLLGLEAANALKSLGLQAHVVEFAPRLMPVQLDAEGGAALRAQIEALGVGVHLARATQSIVAGEAYRYRMNFDGGEFLETDLIVFSAGIRPQDALGRSSGLEVAPRGGVVIDSGCRSSDPRIFAIGECASWNGSVFGLVAPGYSMARNVAAALAGEDAGSFTGADMSTKLKLLGVDVGSIGDAHGATPGARSYRFIDEAASAYRRLVVDASGKRVIGAVLVGDNSYYDTLLQYVQNAIALPADPAALILPQSAGAPALGADALPASATICSCHNVSKGAICAAIDSGCGELAELKQQTKACTGCGGCAALLKQVFEHELIARGVSVDKSLCEHFAYTRQELYALVQVEGIVSFDEMLARHGRGHVGCDICKPTVGSILASCWNQPIMEPSLVPLQDTNDTFMANMQKNGTYSVVPRIPGGEITPEKLIVIGEVAKKYDLYTKITGGQRIDLFGAQLHELPEIWAELIAAGFETGHAYGKSTRTVKSCVGSTWCRYGVQDSVGMALTLEDRYKGLRSPHKLKFAVSGCTRECAEAQSKDIGVIATEKGWNLYICGNGGMRPRHAELFATDLDDASLIRIIDRVLMFYIRTADKLQRTSVWRESLEGGLDYLKQVVLDDSLGLGAELEAQMQLVVDRYECEWANALKDPDKLKRFRTFVNDQRPDPGVHFVRERGQRRPIAAGELHLIPTTEEVL</sequence>
<dbReference type="Gene3D" id="3.30.413.10">
    <property type="entry name" value="Sulfite Reductase Hemoprotein, domain 1"/>
    <property type="match status" value="1"/>
</dbReference>
<protein>
    <submittedName>
        <fullName evidence="23">Nitrite reductase large subunit NirB</fullName>
    </submittedName>
</protein>
<evidence type="ECO:0000313" key="24">
    <source>
        <dbReference type="Proteomes" id="UP001148184"/>
    </source>
</evidence>
<dbReference type="SUPFAM" id="SSF55124">
    <property type="entry name" value="Nitrite/Sulfite reductase N-terminal domain-like"/>
    <property type="match status" value="1"/>
</dbReference>
<dbReference type="InterPro" id="IPR045854">
    <property type="entry name" value="NO2/SO3_Rdtase_4Fe4S_sf"/>
</dbReference>
<dbReference type="InterPro" id="IPR017121">
    <property type="entry name" value="Nitrite_Rdtase_lsu"/>
</dbReference>
<comment type="cofactor">
    <cofactor evidence="1">
        <name>siroheme</name>
        <dbReference type="ChEBI" id="CHEBI:60052"/>
    </cofactor>
</comment>
<comment type="cofactor">
    <cofactor evidence="3 17">
        <name>FAD</name>
        <dbReference type="ChEBI" id="CHEBI:57692"/>
    </cofactor>
</comment>
<feature type="domain" description="Nitrite/sulphite reductase 4Fe-4S" evidence="18">
    <location>
        <begin position="637"/>
        <end position="759"/>
    </location>
</feature>
<gene>
    <name evidence="23" type="primary">nirB</name>
    <name evidence="23" type="ORF">M5G17_07710</name>
</gene>